<dbReference type="OrthoDB" id="6415022at2759"/>
<dbReference type="PANTHER" id="PTHR13136:SF16">
    <property type="entry name" value="KAT8 REGULATORY NSL COMPLEX SUBUNIT 3"/>
    <property type="match status" value="1"/>
</dbReference>
<dbReference type="GO" id="GO:0045944">
    <property type="term" value="P:positive regulation of transcription by RNA polymerase II"/>
    <property type="evidence" value="ECO:0007669"/>
    <property type="project" value="TreeGrafter"/>
</dbReference>
<evidence type="ECO:0000313" key="3">
    <source>
        <dbReference type="Proteomes" id="UP000053660"/>
    </source>
</evidence>
<dbReference type="GO" id="GO:0044545">
    <property type="term" value="C:NSL complex"/>
    <property type="evidence" value="ECO:0007669"/>
    <property type="project" value="TreeGrafter"/>
</dbReference>
<dbReference type="InterPro" id="IPR056519">
    <property type="entry name" value="KANSL3_1st"/>
</dbReference>
<accession>A0A0B1T5T9</accession>
<sequence>MLLRPNMYSEEDGISYLFERALEQPELRRNLLSMAVECISNVHVARLSACGREAAIVVYNTVTFEASRMRDVICMFSRNCQVKSIVRSTQNESSPWPEVTRVIGKYVEVNVVEPDAADLERTIAPASLSDVVFVLVAPNISIGDFSVRDRSHDSVFKWLREIGHPASTIVKIKMEENYSSAVSEMVYSSVNMITRVVLSSVPGISAIIDLAFPVLSLDGPRGESDDDILLTYCPSLFVVGSQACDYHPAAMKMMRSSMIMPSGLVVIAHANNNLLVSCAVLSRLRITQRVVNRCIVEQITDFLGMEWTKRERSRLVPMPLNDIFKVDLTQLKIDEKAAQASRKPKEEGAARKKKL</sequence>
<evidence type="ECO:0000313" key="2">
    <source>
        <dbReference type="EMBL" id="KHJ91516.1"/>
    </source>
</evidence>
<dbReference type="Pfam" id="PF23154">
    <property type="entry name" value="KANSL3_1st"/>
    <property type="match status" value="1"/>
</dbReference>
<keyword evidence="3" id="KW-1185">Reference proteome</keyword>
<reference evidence="2 3" key="1">
    <citation type="submission" date="2014-03" db="EMBL/GenBank/DDBJ databases">
        <title>Draft genome of the hookworm Oesophagostomum dentatum.</title>
        <authorList>
            <person name="Mitreva M."/>
        </authorList>
    </citation>
    <scope>NUCLEOTIDE SEQUENCE [LARGE SCALE GENOMIC DNA]</scope>
    <source>
        <strain evidence="2 3">OD-Hann</strain>
    </source>
</reference>
<proteinExistence type="predicted"/>
<organism evidence="2 3">
    <name type="scientific">Oesophagostomum dentatum</name>
    <name type="common">Nodular worm</name>
    <dbReference type="NCBI Taxonomy" id="61180"/>
    <lineage>
        <taxon>Eukaryota</taxon>
        <taxon>Metazoa</taxon>
        <taxon>Ecdysozoa</taxon>
        <taxon>Nematoda</taxon>
        <taxon>Chromadorea</taxon>
        <taxon>Rhabditida</taxon>
        <taxon>Rhabditina</taxon>
        <taxon>Rhabditomorpha</taxon>
        <taxon>Strongyloidea</taxon>
        <taxon>Strongylidae</taxon>
        <taxon>Oesophagostomum</taxon>
    </lineage>
</organism>
<protein>
    <recommendedName>
        <fullName evidence="1">KANSL3 helical domain-containing protein</fullName>
    </recommendedName>
</protein>
<gene>
    <name evidence="2" type="ORF">OESDEN_08618</name>
</gene>
<name>A0A0B1T5T9_OESDE</name>
<dbReference type="AlphaFoldDB" id="A0A0B1T5T9"/>
<dbReference type="EMBL" id="KN552002">
    <property type="protein sequence ID" value="KHJ91516.1"/>
    <property type="molecule type" value="Genomic_DNA"/>
</dbReference>
<evidence type="ECO:0000259" key="1">
    <source>
        <dbReference type="Pfam" id="PF23154"/>
    </source>
</evidence>
<dbReference type="InterPro" id="IPR026555">
    <property type="entry name" value="NSL3/Tex30"/>
</dbReference>
<dbReference type="PANTHER" id="PTHR13136">
    <property type="entry name" value="TESTIS DEVELOPMENT PROTEIN PRTD"/>
    <property type="match status" value="1"/>
</dbReference>
<dbReference type="Proteomes" id="UP000053660">
    <property type="component" value="Unassembled WGS sequence"/>
</dbReference>
<feature type="domain" description="KANSL3 helical" evidence="1">
    <location>
        <begin position="2"/>
        <end position="79"/>
    </location>
</feature>